<protein>
    <submittedName>
        <fullName evidence="1">Uncharacterized protein</fullName>
    </submittedName>
</protein>
<keyword evidence="2" id="KW-1185">Reference proteome</keyword>
<reference evidence="1" key="1">
    <citation type="submission" date="2007-04" db="EMBL/GenBank/DDBJ databases">
        <authorList>
            <person name="Fulton L."/>
            <person name="Clifton S."/>
            <person name="Fulton B."/>
            <person name="Xu J."/>
            <person name="Minx P."/>
            <person name="Pepin K.H."/>
            <person name="Johnson M."/>
            <person name="Thiruvilangam P."/>
            <person name="Bhonagiri V."/>
            <person name="Nash W.E."/>
            <person name="Mardis E.R."/>
            <person name="Wilson R.K."/>
        </authorList>
    </citation>
    <scope>NUCLEOTIDE SEQUENCE [LARGE SCALE GENOMIC DNA]</scope>
    <source>
        <strain evidence="1">ATCC 17982</strain>
    </source>
</reference>
<dbReference type="Proteomes" id="UP000003553">
    <property type="component" value="Unassembled WGS sequence"/>
</dbReference>
<proteinExistence type="predicted"/>
<gene>
    <name evidence="1" type="ORF">ACTODO_01865</name>
</gene>
<evidence type="ECO:0000313" key="1">
    <source>
        <dbReference type="EMBL" id="EDN81392.1"/>
    </source>
</evidence>
<reference evidence="1" key="2">
    <citation type="submission" date="2015-05" db="EMBL/GenBank/DDBJ databases">
        <title>Draft genome sequence of Actinomyces odontolyticus (ATCC 17982).</title>
        <authorList>
            <person name="Sudarsanam P."/>
            <person name="Ley R."/>
            <person name="Guruge J."/>
            <person name="Turnbaugh P.J."/>
            <person name="Mahowald M."/>
            <person name="Liep D."/>
            <person name="Gordon J."/>
        </authorList>
    </citation>
    <scope>NUCLEOTIDE SEQUENCE</scope>
    <source>
        <strain evidence="1">ATCC 17982</strain>
    </source>
</reference>
<comment type="caution">
    <text evidence="1">The sequence shown here is derived from an EMBL/GenBank/DDBJ whole genome shotgun (WGS) entry which is preliminary data.</text>
</comment>
<accession>A7BDW8</accession>
<evidence type="ECO:0000313" key="2">
    <source>
        <dbReference type="Proteomes" id="UP000003553"/>
    </source>
</evidence>
<sequence>MVASSETTLVIDGVLHPIGKIQPLLIGWILP</sequence>
<name>A7BDW8_9ACTO</name>
<organism evidence="1 2">
    <name type="scientific">Schaalia dentiphila ATCC 17982</name>
    <dbReference type="NCBI Taxonomy" id="411466"/>
    <lineage>
        <taxon>Bacteria</taxon>
        <taxon>Bacillati</taxon>
        <taxon>Actinomycetota</taxon>
        <taxon>Actinomycetes</taxon>
        <taxon>Actinomycetales</taxon>
        <taxon>Actinomycetaceae</taxon>
        <taxon>Schaalia</taxon>
        <taxon>Schaalia dentiphila</taxon>
    </lineage>
</organism>
<dbReference type="AlphaFoldDB" id="A7BDW8"/>
<dbReference type="EMBL" id="AAYI02000004">
    <property type="protein sequence ID" value="EDN81392.1"/>
    <property type="molecule type" value="Genomic_DNA"/>
</dbReference>
<dbReference type="HOGENOM" id="CLU_3394708_0_0_11"/>